<keyword evidence="1" id="KW-0812">Transmembrane</keyword>
<reference evidence="2 3" key="1">
    <citation type="submission" date="2017-07" db="EMBL/GenBank/DDBJ databases">
        <title>Genome sequencing and assembly of Paenibacillus rigui.</title>
        <authorList>
            <person name="Mayilraj S."/>
        </authorList>
    </citation>
    <scope>NUCLEOTIDE SEQUENCE [LARGE SCALE GENOMIC DNA]</scope>
    <source>
        <strain evidence="2 3">JCM 16352</strain>
    </source>
</reference>
<gene>
    <name evidence="2" type="ORF">CF651_30595</name>
</gene>
<proteinExistence type="predicted"/>
<keyword evidence="1" id="KW-0472">Membrane</keyword>
<name>A0A229UGK3_9BACL</name>
<evidence type="ECO:0008006" key="4">
    <source>
        <dbReference type="Google" id="ProtNLM"/>
    </source>
</evidence>
<dbReference type="Proteomes" id="UP000215509">
    <property type="component" value="Unassembled WGS sequence"/>
</dbReference>
<sequence>MRLSLRPVTISFKPLDFVNIRTLSETAKGENAIIPKKIYKIKNPSGIKVIVIMIIFIILQLKVIVVNVEDDKAFFVGVALVVVYATILGMSTYRTFKKSSNIEYRPEALIVHGKLIRAEDIEMILINGYFKPILGIKLTEKKIVPINLCFRFIQDEDNAIQELKKWASERNIKVKNKYFVRWI</sequence>
<dbReference type="EMBL" id="NMQW01000069">
    <property type="protein sequence ID" value="OXM82512.1"/>
    <property type="molecule type" value="Genomic_DNA"/>
</dbReference>
<evidence type="ECO:0000256" key="1">
    <source>
        <dbReference type="SAM" id="Phobius"/>
    </source>
</evidence>
<evidence type="ECO:0000313" key="3">
    <source>
        <dbReference type="Proteomes" id="UP000215509"/>
    </source>
</evidence>
<protein>
    <recommendedName>
        <fullName evidence="4">DUF304 domain-containing protein</fullName>
    </recommendedName>
</protein>
<accession>A0A229UGK3</accession>
<comment type="caution">
    <text evidence="2">The sequence shown here is derived from an EMBL/GenBank/DDBJ whole genome shotgun (WGS) entry which is preliminary data.</text>
</comment>
<feature type="transmembrane region" description="Helical" evidence="1">
    <location>
        <begin position="74"/>
        <end position="96"/>
    </location>
</feature>
<feature type="transmembrane region" description="Helical" evidence="1">
    <location>
        <begin position="46"/>
        <end position="68"/>
    </location>
</feature>
<evidence type="ECO:0000313" key="2">
    <source>
        <dbReference type="EMBL" id="OXM82512.1"/>
    </source>
</evidence>
<organism evidence="2 3">
    <name type="scientific">Paenibacillus rigui</name>
    <dbReference type="NCBI Taxonomy" id="554312"/>
    <lineage>
        <taxon>Bacteria</taxon>
        <taxon>Bacillati</taxon>
        <taxon>Bacillota</taxon>
        <taxon>Bacilli</taxon>
        <taxon>Bacillales</taxon>
        <taxon>Paenibacillaceae</taxon>
        <taxon>Paenibacillus</taxon>
    </lineage>
</organism>
<keyword evidence="3" id="KW-1185">Reference proteome</keyword>
<keyword evidence="1" id="KW-1133">Transmembrane helix</keyword>
<dbReference type="AlphaFoldDB" id="A0A229UGK3"/>